<protein>
    <submittedName>
        <fullName evidence="9">Unannotated protein</fullName>
    </submittedName>
</protein>
<evidence type="ECO:0000256" key="6">
    <source>
        <dbReference type="ARBA" id="ARBA00035120"/>
    </source>
</evidence>
<comment type="catalytic activity">
    <reaction evidence="7">
        <text>fluoride(in) = fluoride(out)</text>
        <dbReference type="Rhea" id="RHEA:76159"/>
        <dbReference type="ChEBI" id="CHEBI:17051"/>
    </reaction>
    <physiologicalReaction direction="left-to-right" evidence="7">
        <dbReference type="Rhea" id="RHEA:76160"/>
    </physiologicalReaction>
</comment>
<dbReference type="EMBL" id="CAFBLS010000093">
    <property type="protein sequence ID" value="CAB4874442.1"/>
    <property type="molecule type" value="Genomic_DNA"/>
</dbReference>
<dbReference type="AlphaFoldDB" id="A0A6J7DU20"/>
<dbReference type="InterPro" id="IPR003691">
    <property type="entry name" value="FluC"/>
</dbReference>
<keyword evidence="4 8" id="KW-1133">Transmembrane helix</keyword>
<name>A0A6J7DU20_9ZZZZ</name>
<proteinExistence type="inferred from homology"/>
<evidence type="ECO:0000313" key="9">
    <source>
        <dbReference type="EMBL" id="CAB4874442.1"/>
    </source>
</evidence>
<keyword evidence="5 8" id="KW-0472">Membrane</keyword>
<accession>A0A6J7DU20</accession>
<evidence type="ECO:0000256" key="4">
    <source>
        <dbReference type="ARBA" id="ARBA00022989"/>
    </source>
</evidence>
<keyword evidence="3 8" id="KW-0812">Transmembrane</keyword>
<organism evidence="9">
    <name type="scientific">freshwater metagenome</name>
    <dbReference type="NCBI Taxonomy" id="449393"/>
    <lineage>
        <taxon>unclassified sequences</taxon>
        <taxon>metagenomes</taxon>
        <taxon>ecological metagenomes</taxon>
    </lineage>
</organism>
<evidence type="ECO:0000256" key="2">
    <source>
        <dbReference type="ARBA" id="ARBA00022475"/>
    </source>
</evidence>
<feature type="transmembrane region" description="Helical" evidence="8">
    <location>
        <begin position="95"/>
        <end position="118"/>
    </location>
</feature>
<keyword evidence="2" id="KW-1003">Cell membrane</keyword>
<evidence type="ECO:0000256" key="8">
    <source>
        <dbReference type="SAM" id="Phobius"/>
    </source>
</evidence>
<sequence>MTYLAIALAAAVGAPLRFAVDRWVTGRTVRSRPAGGFPWGIYTVNVIGSALAGLVLATTSGTVQVFLLVGFCGAFTTFSGFGWDVTRLWPGNRAAAAATLVVMPASCILAFLAVWHLASAAAS</sequence>
<comment type="similarity">
    <text evidence="6">Belongs to the fluoride channel Fluc/FEX (TC 1.A.43) family.</text>
</comment>
<dbReference type="HAMAP" id="MF_00454">
    <property type="entry name" value="FluC"/>
    <property type="match status" value="1"/>
</dbReference>
<evidence type="ECO:0000256" key="7">
    <source>
        <dbReference type="ARBA" id="ARBA00035585"/>
    </source>
</evidence>
<dbReference type="GO" id="GO:0005886">
    <property type="term" value="C:plasma membrane"/>
    <property type="evidence" value="ECO:0007669"/>
    <property type="project" value="UniProtKB-SubCell"/>
</dbReference>
<evidence type="ECO:0000256" key="5">
    <source>
        <dbReference type="ARBA" id="ARBA00023136"/>
    </source>
</evidence>
<feature type="transmembrane region" description="Helical" evidence="8">
    <location>
        <begin position="65"/>
        <end position="83"/>
    </location>
</feature>
<dbReference type="Pfam" id="PF02537">
    <property type="entry name" value="CRCB"/>
    <property type="match status" value="1"/>
</dbReference>
<evidence type="ECO:0000256" key="1">
    <source>
        <dbReference type="ARBA" id="ARBA00004651"/>
    </source>
</evidence>
<comment type="subcellular location">
    <subcellularLocation>
        <location evidence="1">Cell membrane</location>
        <topology evidence="1">Multi-pass membrane protein</topology>
    </subcellularLocation>
</comment>
<gene>
    <name evidence="9" type="ORF">UFOPK3402_00875</name>
</gene>
<feature type="transmembrane region" description="Helical" evidence="8">
    <location>
        <begin position="39"/>
        <end position="58"/>
    </location>
</feature>
<evidence type="ECO:0000256" key="3">
    <source>
        <dbReference type="ARBA" id="ARBA00022692"/>
    </source>
</evidence>
<reference evidence="9" key="1">
    <citation type="submission" date="2020-05" db="EMBL/GenBank/DDBJ databases">
        <authorList>
            <person name="Chiriac C."/>
            <person name="Salcher M."/>
            <person name="Ghai R."/>
            <person name="Kavagutti S V."/>
        </authorList>
    </citation>
    <scope>NUCLEOTIDE SEQUENCE</scope>
</reference>